<feature type="domain" description="ABC transmembrane type-1" evidence="12">
    <location>
        <begin position="811"/>
        <end position="1087"/>
    </location>
</feature>
<feature type="transmembrane region" description="Helical" evidence="10">
    <location>
        <begin position="211"/>
        <end position="230"/>
    </location>
</feature>
<feature type="region of interest" description="Disordered" evidence="9">
    <location>
        <begin position="39"/>
        <end position="90"/>
    </location>
</feature>
<organism evidence="13 14">
    <name type="scientific">Ophiobolus disseminans</name>
    <dbReference type="NCBI Taxonomy" id="1469910"/>
    <lineage>
        <taxon>Eukaryota</taxon>
        <taxon>Fungi</taxon>
        <taxon>Dikarya</taxon>
        <taxon>Ascomycota</taxon>
        <taxon>Pezizomycotina</taxon>
        <taxon>Dothideomycetes</taxon>
        <taxon>Pleosporomycetidae</taxon>
        <taxon>Pleosporales</taxon>
        <taxon>Pleosporineae</taxon>
        <taxon>Phaeosphaeriaceae</taxon>
        <taxon>Ophiobolus</taxon>
    </lineage>
</organism>
<evidence type="ECO:0000256" key="6">
    <source>
        <dbReference type="ARBA" id="ARBA00022840"/>
    </source>
</evidence>
<dbReference type="GO" id="GO:0016887">
    <property type="term" value="F:ATP hydrolysis activity"/>
    <property type="evidence" value="ECO:0007669"/>
    <property type="project" value="InterPro"/>
</dbReference>
<dbReference type="PROSITE" id="PS50929">
    <property type="entry name" value="ABC_TM1F"/>
    <property type="match status" value="2"/>
</dbReference>
<feature type="region of interest" description="Disordered" evidence="9">
    <location>
        <begin position="1420"/>
        <end position="1456"/>
    </location>
</feature>
<feature type="region of interest" description="Disordered" evidence="9">
    <location>
        <begin position="761"/>
        <end position="782"/>
    </location>
</feature>
<reference evidence="13" key="1">
    <citation type="journal article" date="2020" name="Stud. Mycol.">
        <title>101 Dothideomycetes genomes: a test case for predicting lifestyles and emergence of pathogens.</title>
        <authorList>
            <person name="Haridas S."/>
            <person name="Albert R."/>
            <person name="Binder M."/>
            <person name="Bloem J."/>
            <person name="Labutti K."/>
            <person name="Salamov A."/>
            <person name="Andreopoulos B."/>
            <person name="Baker S."/>
            <person name="Barry K."/>
            <person name="Bills G."/>
            <person name="Bluhm B."/>
            <person name="Cannon C."/>
            <person name="Castanera R."/>
            <person name="Culley D."/>
            <person name="Daum C."/>
            <person name="Ezra D."/>
            <person name="Gonzalez J."/>
            <person name="Henrissat B."/>
            <person name="Kuo A."/>
            <person name="Liang C."/>
            <person name="Lipzen A."/>
            <person name="Lutzoni F."/>
            <person name="Magnuson J."/>
            <person name="Mondo S."/>
            <person name="Nolan M."/>
            <person name="Ohm R."/>
            <person name="Pangilinan J."/>
            <person name="Park H.-J."/>
            <person name="Ramirez L."/>
            <person name="Alfaro M."/>
            <person name="Sun H."/>
            <person name="Tritt A."/>
            <person name="Yoshinaga Y."/>
            <person name="Zwiers L.-H."/>
            <person name="Turgeon B."/>
            <person name="Goodwin S."/>
            <person name="Spatafora J."/>
            <person name="Crous P."/>
            <person name="Grigoriev I."/>
        </authorList>
    </citation>
    <scope>NUCLEOTIDE SEQUENCE</scope>
    <source>
        <strain evidence="13">CBS 113818</strain>
    </source>
</reference>
<dbReference type="GO" id="GO:0140359">
    <property type="term" value="F:ABC-type transporter activity"/>
    <property type="evidence" value="ECO:0007669"/>
    <property type="project" value="InterPro"/>
</dbReference>
<keyword evidence="2" id="KW-0813">Transport</keyword>
<evidence type="ECO:0000256" key="2">
    <source>
        <dbReference type="ARBA" id="ARBA00022448"/>
    </source>
</evidence>
<sequence length="1484" mass="164113">MDRKNTARKDLRVDTDLSSQCHGAQSGAVLSEACPDSAWSSTLANSSTGSHTRHTSETSFHKERPKSQPSSPYTHESTPHKDQKGARKQSAEVNANGFSRLIFEWASGLLWRGFRKPLELHELPLVHPERRAQPLVDVVQNSFDNNIRTGRKHALFWALYGVFKKEFWMGGICRGMADILLVVTPYTLRYLIQFSMDAYVAHLSNKPGPPLWHGIAYLSGIITMLVIQSLTHNHYMYLLGVIGGQSRAILTSAIFNKSVRVLEKGKPLERDGQEGQETDNEDYTSSLVAGFISFDCARISQTASAIHILWTAPLSLTTALSLLIVNLRLSALAGFGVLVLGFAGLVLGVGTLFRQRKSTEKSAESRISLTHEILNAIRPVKFFGWEEGFAQQIREIRATENRKLNSYTTVKSAVGAISQGLPVLIAMMSFITFALTHSGLSPAIVFSSTALFASLRMPLIYLPLCIQACKDSGASMSRIQKFLSTHEIKENEVDPVLNAAVELNHANFVWGDAKKSDTLVEGKAEGSTIVLLPTRNAPKPAFRLRDIDLTIERGELLAVIGSVGSGKTSFLSALAGDMARISGTVRWGASHALCPEQPWMLNGTVRDNILFGRPFERQWYNAVLQACSLTRDLGSLPHGDQTVVGERGVVLSGGQKQRISLARAMYSEKDVILLDDPLSAVDANVGGAIMDDAICGKVLCTKTRILCTHNMSVLHNCDRILWLEGGTIRFLGSFSDLQNNAEFSSIGSSSDDDKQHFKPIVPSSDSVDLNENTDADTTDNLIQDEDQETRSVSWKVYGSLFVSPGSAFFAILCFPLLLAGSGCMVLAQLWLAWWSSGHFEIHRNIYIYIYVALGCGQILFLYLFGVLVALCCTRASQVLLNKAVARVFHAPTHFFDSTPAGRLTNRFSSDVEAMDYHLPEALRMFSISTSGLTALFALVIAYFHWFGIAIGVLIVVIVFLAIYYRSTAREVKRHESTLRSAMYTRFMEGVSGISTLRVFGMHRHFSQKLCEAADDLNSASFTTFAVQRWLSLRQDAAAILLVTAMGVLVLVDRHSQNPAISGLVLSLMLSAVQVIQVVVREWADVESALNSTERLYEYAHNIPQEPDHNVNPPIEGWPRHGQVEFAETRMRYRPGLPEALKGVNLRVSGGEHVAIVGRTGAGKSSIVNALFRLTELSGGLVSIDGHDISRVSLQDLRSHALSIIPQETALFAGTIRSNLDPFDELPDSTIWEALKGAGLDRTVHPSDIVREEGTNFSLGQKQLLAVARVLTRTSRIVVCDEATAALDTETDDQIQATMHRAFRNRTVLCIAHRLRTVLWYDRICVMDTGQVAELDTPLGLYQKQDSIFREMCLKVGITEEQIINAAQLSRMDVKTPLLELNLPSSKIEIDWDNLALPISDDKMSSESSNNAVMFSLMASEREGEMSATPRPRPRSKLPPRRMRSMRSRSAQRSSSRYSGSVVSWSEWENAFERDRVTSGIYEMV</sequence>
<dbReference type="Gene3D" id="3.40.50.300">
    <property type="entry name" value="P-loop containing nucleotide triphosphate hydrolases"/>
    <property type="match status" value="2"/>
</dbReference>
<dbReference type="InterPro" id="IPR036640">
    <property type="entry name" value="ABC1_TM_sf"/>
</dbReference>
<dbReference type="Proteomes" id="UP000799424">
    <property type="component" value="Unassembled WGS sequence"/>
</dbReference>
<dbReference type="GO" id="GO:0016020">
    <property type="term" value="C:membrane"/>
    <property type="evidence" value="ECO:0007669"/>
    <property type="project" value="UniProtKB-SubCell"/>
</dbReference>
<keyword evidence="13" id="KW-0378">Hydrolase</keyword>
<dbReference type="InterPro" id="IPR017871">
    <property type="entry name" value="ABC_transporter-like_CS"/>
</dbReference>
<feature type="compositionally biased region" description="Basic and acidic residues" evidence="9">
    <location>
        <begin position="54"/>
        <end position="66"/>
    </location>
</feature>
<feature type="compositionally biased region" description="Polar residues" evidence="9">
    <location>
        <begin position="67"/>
        <end position="76"/>
    </location>
</feature>
<feature type="compositionally biased region" description="Basic residues" evidence="9">
    <location>
        <begin position="1431"/>
        <end position="1446"/>
    </location>
</feature>
<keyword evidence="3 10" id="KW-0812">Transmembrane</keyword>
<keyword evidence="8 10" id="KW-0472">Membrane</keyword>
<feature type="compositionally biased region" description="Low complexity" evidence="9">
    <location>
        <begin position="1447"/>
        <end position="1456"/>
    </location>
</feature>
<feature type="region of interest" description="Disordered" evidence="9">
    <location>
        <begin position="1"/>
        <end position="22"/>
    </location>
</feature>
<dbReference type="PANTHER" id="PTHR24223:SF464">
    <property type="entry name" value="ABC-TYPE TRANSPORTER CICA"/>
    <property type="match status" value="1"/>
</dbReference>
<feature type="compositionally biased region" description="Acidic residues" evidence="9">
    <location>
        <begin position="771"/>
        <end position="782"/>
    </location>
</feature>
<dbReference type="Pfam" id="PF00005">
    <property type="entry name" value="ABC_tran"/>
    <property type="match status" value="2"/>
</dbReference>
<evidence type="ECO:0000259" key="12">
    <source>
        <dbReference type="PROSITE" id="PS50929"/>
    </source>
</evidence>
<feature type="domain" description="ABC transporter" evidence="11">
    <location>
        <begin position="1123"/>
        <end position="1353"/>
    </location>
</feature>
<dbReference type="FunFam" id="3.40.50.300:FF:000997">
    <property type="entry name" value="Multidrug resistance-associated protein 1"/>
    <property type="match status" value="1"/>
</dbReference>
<evidence type="ECO:0000256" key="8">
    <source>
        <dbReference type="ARBA" id="ARBA00023136"/>
    </source>
</evidence>
<dbReference type="InterPro" id="IPR050173">
    <property type="entry name" value="ABC_transporter_C-like"/>
</dbReference>
<evidence type="ECO:0000256" key="4">
    <source>
        <dbReference type="ARBA" id="ARBA00022737"/>
    </source>
</evidence>
<dbReference type="SUPFAM" id="SSF52540">
    <property type="entry name" value="P-loop containing nucleoside triphosphate hydrolases"/>
    <property type="match status" value="2"/>
</dbReference>
<dbReference type="InterPro" id="IPR003593">
    <property type="entry name" value="AAA+_ATPase"/>
</dbReference>
<dbReference type="SUPFAM" id="SSF90123">
    <property type="entry name" value="ABC transporter transmembrane region"/>
    <property type="match status" value="2"/>
</dbReference>
<keyword evidence="14" id="KW-1185">Reference proteome</keyword>
<keyword evidence="4" id="KW-0677">Repeat</keyword>
<feature type="transmembrane region" description="Helical" evidence="10">
    <location>
        <begin position="440"/>
        <end position="462"/>
    </location>
</feature>
<feature type="transmembrane region" description="Helical" evidence="10">
    <location>
        <begin position="807"/>
        <end position="833"/>
    </location>
</feature>
<dbReference type="InterPro" id="IPR011527">
    <property type="entry name" value="ABC1_TM_dom"/>
</dbReference>
<accession>A0A6A6ZKW4</accession>
<keyword evidence="6" id="KW-0067">ATP-binding</keyword>
<evidence type="ECO:0000259" key="11">
    <source>
        <dbReference type="PROSITE" id="PS50893"/>
    </source>
</evidence>
<dbReference type="PANTHER" id="PTHR24223">
    <property type="entry name" value="ATP-BINDING CASSETTE SUB-FAMILY C"/>
    <property type="match status" value="1"/>
</dbReference>
<dbReference type="EMBL" id="MU006239">
    <property type="protein sequence ID" value="KAF2820855.1"/>
    <property type="molecule type" value="Genomic_DNA"/>
</dbReference>
<feature type="transmembrane region" description="Helical" evidence="10">
    <location>
        <begin position="308"/>
        <end position="325"/>
    </location>
</feature>
<keyword evidence="7 10" id="KW-1133">Transmembrane helix</keyword>
<dbReference type="OrthoDB" id="6500128at2759"/>
<protein>
    <submittedName>
        <fullName evidence="13">P-loop containing nucleoside triphosphate hydrolase protein</fullName>
    </submittedName>
</protein>
<dbReference type="InterPro" id="IPR027417">
    <property type="entry name" value="P-loop_NTPase"/>
</dbReference>
<gene>
    <name evidence="13" type="ORF">CC86DRAFT_303945</name>
</gene>
<keyword evidence="5" id="KW-0547">Nucleotide-binding</keyword>
<feature type="domain" description="ABC transmembrane type-1" evidence="12">
    <location>
        <begin position="168"/>
        <end position="463"/>
    </location>
</feature>
<evidence type="ECO:0000313" key="14">
    <source>
        <dbReference type="Proteomes" id="UP000799424"/>
    </source>
</evidence>
<dbReference type="GO" id="GO:0005737">
    <property type="term" value="C:cytoplasm"/>
    <property type="evidence" value="ECO:0007669"/>
    <property type="project" value="UniProtKB-ARBA"/>
</dbReference>
<dbReference type="InterPro" id="IPR003439">
    <property type="entry name" value="ABC_transporter-like_ATP-bd"/>
</dbReference>
<evidence type="ECO:0000256" key="3">
    <source>
        <dbReference type="ARBA" id="ARBA00022692"/>
    </source>
</evidence>
<feature type="transmembrane region" description="Helical" evidence="10">
    <location>
        <begin position="945"/>
        <end position="964"/>
    </location>
</feature>
<dbReference type="PROSITE" id="PS00211">
    <property type="entry name" value="ABC_TRANSPORTER_1"/>
    <property type="match status" value="2"/>
</dbReference>
<evidence type="ECO:0000256" key="1">
    <source>
        <dbReference type="ARBA" id="ARBA00004141"/>
    </source>
</evidence>
<dbReference type="FunFam" id="1.20.1560.10:FF:000013">
    <property type="entry name" value="ABC transporter C family member 2"/>
    <property type="match status" value="1"/>
</dbReference>
<feature type="transmembrane region" description="Helical" evidence="10">
    <location>
        <begin position="921"/>
        <end position="939"/>
    </location>
</feature>
<evidence type="ECO:0000313" key="13">
    <source>
        <dbReference type="EMBL" id="KAF2820855.1"/>
    </source>
</evidence>
<dbReference type="CDD" id="cd18606">
    <property type="entry name" value="ABC_6TM_YOR1_D2_like"/>
    <property type="match status" value="1"/>
</dbReference>
<dbReference type="CDD" id="cd03250">
    <property type="entry name" value="ABCC_MRP_domain1"/>
    <property type="match status" value="1"/>
</dbReference>
<evidence type="ECO:0000256" key="5">
    <source>
        <dbReference type="ARBA" id="ARBA00022741"/>
    </source>
</evidence>
<feature type="transmembrane region" description="Helical" evidence="10">
    <location>
        <begin position="412"/>
        <end position="434"/>
    </location>
</feature>
<feature type="domain" description="ABC transporter" evidence="11">
    <location>
        <begin position="529"/>
        <end position="750"/>
    </location>
</feature>
<feature type="compositionally biased region" description="Polar residues" evidence="9">
    <location>
        <begin position="39"/>
        <end position="50"/>
    </location>
</feature>
<dbReference type="CDD" id="cd03244">
    <property type="entry name" value="ABCC_MRP_domain2"/>
    <property type="match status" value="1"/>
</dbReference>
<name>A0A6A6ZKW4_9PLEO</name>
<dbReference type="GO" id="GO:0005524">
    <property type="term" value="F:ATP binding"/>
    <property type="evidence" value="ECO:0007669"/>
    <property type="project" value="UniProtKB-KW"/>
</dbReference>
<feature type="transmembrane region" description="Helical" evidence="10">
    <location>
        <begin position="1036"/>
        <end position="1053"/>
    </location>
</feature>
<comment type="subcellular location">
    <subcellularLocation>
        <location evidence="1">Membrane</location>
        <topology evidence="1">Multi-pass membrane protein</topology>
    </subcellularLocation>
</comment>
<dbReference type="FunFam" id="3.40.50.300:FF:000630">
    <property type="entry name" value="ATP-binding cassette (ABC) transporter, putative"/>
    <property type="match status" value="1"/>
</dbReference>
<dbReference type="SMART" id="SM00382">
    <property type="entry name" value="AAA"/>
    <property type="match status" value="2"/>
</dbReference>
<dbReference type="PROSITE" id="PS50893">
    <property type="entry name" value="ABC_TRANSPORTER_2"/>
    <property type="match status" value="2"/>
</dbReference>
<feature type="transmembrane region" description="Helical" evidence="10">
    <location>
        <begin position="845"/>
        <end position="872"/>
    </location>
</feature>
<dbReference type="Gene3D" id="1.20.1560.10">
    <property type="entry name" value="ABC transporter type 1, transmembrane domain"/>
    <property type="match status" value="2"/>
</dbReference>
<feature type="transmembrane region" description="Helical" evidence="10">
    <location>
        <begin position="331"/>
        <end position="353"/>
    </location>
</feature>
<dbReference type="Pfam" id="PF00664">
    <property type="entry name" value="ABC_membrane"/>
    <property type="match status" value="2"/>
</dbReference>
<evidence type="ECO:0000256" key="9">
    <source>
        <dbReference type="SAM" id="MobiDB-lite"/>
    </source>
</evidence>
<evidence type="ECO:0000256" key="7">
    <source>
        <dbReference type="ARBA" id="ARBA00022989"/>
    </source>
</evidence>
<feature type="compositionally biased region" description="Basic and acidic residues" evidence="9">
    <location>
        <begin position="1"/>
        <end position="15"/>
    </location>
</feature>
<proteinExistence type="predicted"/>
<dbReference type="CDD" id="cd18597">
    <property type="entry name" value="ABC_6TM_YOR1_D1_like"/>
    <property type="match status" value="1"/>
</dbReference>
<evidence type="ECO:0000256" key="10">
    <source>
        <dbReference type="SAM" id="Phobius"/>
    </source>
</evidence>